<organism evidence="2 3">
    <name type="scientific">Eiseniibacteriota bacterium</name>
    <dbReference type="NCBI Taxonomy" id="2212470"/>
    <lineage>
        <taxon>Bacteria</taxon>
        <taxon>Candidatus Eiseniibacteriota</taxon>
    </lineage>
</organism>
<comment type="caution">
    <text evidence="2">The sequence shown here is derived from an EMBL/GenBank/DDBJ whole genome shotgun (WGS) entry which is preliminary data.</text>
</comment>
<name>A0A538U1E0_UNCEI</name>
<proteinExistence type="predicted"/>
<gene>
    <name evidence="2" type="ORF">E6K80_10790</name>
</gene>
<dbReference type="InterPro" id="IPR041916">
    <property type="entry name" value="Anti_sigma_zinc_sf"/>
</dbReference>
<accession>A0A538U1E0</accession>
<dbReference type="Gene3D" id="1.10.10.1320">
    <property type="entry name" value="Anti-sigma factor, zinc-finger domain"/>
    <property type="match status" value="1"/>
</dbReference>
<dbReference type="AlphaFoldDB" id="A0A538U1E0"/>
<sequence>MNCQELLEQLGDYLDEEARQELCREIEEHLERCHDCRLVVDKTRKTIVLYQADQQIEVQGLMVASTRLSEALVRAYGEDTDRPTD</sequence>
<dbReference type="Pfam" id="PF13490">
    <property type="entry name" value="zf-HC2"/>
    <property type="match status" value="1"/>
</dbReference>
<dbReference type="InterPro" id="IPR027383">
    <property type="entry name" value="Znf_put"/>
</dbReference>
<protein>
    <submittedName>
        <fullName evidence="2">Zf-HC2 domain-containing protein</fullName>
    </submittedName>
</protein>
<dbReference type="EMBL" id="VBPA01000273">
    <property type="protein sequence ID" value="TMQ69726.1"/>
    <property type="molecule type" value="Genomic_DNA"/>
</dbReference>
<dbReference type="Proteomes" id="UP000319836">
    <property type="component" value="Unassembled WGS sequence"/>
</dbReference>
<evidence type="ECO:0000313" key="2">
    <source>
        <dbReference type="EMBL" id="TMQ69726.1"/>
    </source>
</evidence>
<reference evidence="2 3" key="1">
    <citation type="journal article" date="2019" name="Nat. Microbiol.">
        <title>Mediterranean grassland soil C-N compound turnover is dependent on rainfall and depth, and is mediated by genomically divergent microorganisms.</title>
        <authorList>
            <person name="Diamond S."/>
            <person name="Andeer P.F."/>
            <person name="Li Z."/>
            <person name="Crits-Christoph A."/>
            <person name="Burstein D."/>
            <person name="Anantharaman K."/>
            <person name="Lane K.R."/>
            <person name="Thomas B.C."/>
            <person name="Pan C."/>
            <person name="Northen T.R."/>
            <person name="Banfield J.F."/>
        </authorList>
    </citation>
    <scope>NUCLEOTIDE SEQUENCE [LARGE SCALE GENOMIC DNA]</scope>
    <source>
        <strain evidence="2">WS_10</strain>
    </source>
</reference>
<evidence type="ECO:0000259" key="1">
    <source>
        <dbReference type="Pfam" id="PF13490"/>
    </source>
</evidence>
<evidence type="ECO:0000313" key="3">
    <source>
        <dbReference type="Proteomes" id="UP000319836"/>
    </source>
</evidence>
<feature type="domain" description="Putative zinc-finger" evidence="1">
    <location>
        <begin position="3"/>
        <end position="37"/>
    </location>
</feature>